<dbReference type="InterPro" id="IPR001245">
    <property type="entry name" value="Ser-Thr/Tyr_kinase_cat_dom"/>
</dbReference>
<sequence length="445" mass="51172">MECFEKRRETKNHQSGHPVVQFRTPSEVLGAELKTEDLTLKILEKLFQRERHSNITCNGCLQRPIIGLRFKCDTCPNYDLCHQCISKSITTDSHKLDHPLVAVPKHRIPQIDRDDIELGDALGQGAFGEHTLFLLSLLKLFVYHLGTVYKAIWLSKKRTVACKVIIASATRSEALFNSFLKELAAYRELSGAYILKTFGYTQTKLAEGLNEYRLITEFMEKGSLQSLIDNADNDLSIRRKLDMSCNIASGMRKIHEHNMIHRDIRPDNILVNDQLVAKIGDMGIARTVDTKDCHTQIGCQPFMPPEFFCGENNKASYNQKLDIYTFGLTLNILFTNTQHKFQVLSKQKILIKQSPVFWDLICRCTDDHPEQRPSAVELEKTLELYNIAFKQLVIQVDRSYVSLSTEDKNKKFMEFYESFDPQARKYIIKMFPRVVRENSSGSQFG</sequence>
<evidence type="ECO:0000313" key="7">
    <source>
        <dbReference type="EMBL" id="CAF1118721.1"/>
    </source>
</evidence>
<dbReference type="SUPFAM" id="SSF57850">
    <property type="entry name" value="RING/U-box"/>
    <property type="match status" value="1"/>
</dbReference>
<protein>
    <submittedName>
        <fullName evidence="7">Uncharacterized protein</fullName>
    </submittedName>
</protein>
<dbReference type="SUPFAM" id="SSF56112">
    <property type="entry name" value="Protein kinase-like (PK-like)"/>
    <property type="match status" value="1"/>
</dbReference>
<dbReference type="EMBL" id="CAJNOQ010005979">
    <property type="protein sequence ID" value="CAF1118721.1"/>
    <property type="molecule type" value="Genomic_DNA"/>
</dbReference>
<dbReference type="PROSITE" id="PS00109">
    <property type="entry name" value="PROTEIN_KINASE_TYR"/>
    <property type="match status" value="1"/>
</dbReference>
<dbReference type="Pfam" id="PF00569">
    <property type="entry name" value="ZZ"/>
    <property type="match status" value="1"/>
</dbReference>
<dbReference type="Proteomes" id="UP000663829">
    <property type="component" value="Unassembled WGS sequence"/>
</dbReference>
<dbReference type="InterPro" id="IPR020635">
    <property type="entry name" value="Tyr_kinase_cat_dom"/>
</dbReference>
<evidence type="ECO:0000256" key="1">
    <source>
        <dbReference type="ARBA" id="ARBA00022723"/>
    </source>
</evidence>
<dbReference type="Pfam" id="PF07714">
    <property type="entry name" value="PK_Tyr_Ser-Thr"/>
    <property type="match status" value="1"/>
</dbReference>
<dbReference type="InterPro" id="IPR051681">
    <property type="entry name" value="Ser/Thr_Kinases-Pseudokinases"/>
</dbReference>
<proteinExistence type="predicted"/>
<dbReference type="CDD" id="cd02249">
    <property type="entry name" value="ZZ"/>
    <property type="match status" value="1"/>
</dbReference>
<keyword evidence="9" id="KW-1185">Reference proteome</keyword>
<dbReference type="SMART" id="SM00219">
    <property type="entry name" value="TyrKc"/>
    <property type="match status" value="1"/>
</dbReference>
<dbReference type="GO" id="GO:0005524">
    <property type="term" value="F:ATP binding"/>
    <property type="evidence" value="ECO:0007669"/>
    <property type="project" value="InterPro"/>
</dbReference>
<keyword evidence="1" id="KW-0479">Metal-binding</keyword>
<evidence type="ECO:0000259" key="6">
    <source>
        <dbReference type="PROSITE" id="PS50135"/>
    </source>
</evidence>
<evidence type="ECO:0000259" key="5">
    <source>
        <dbReference type="PROSITE" id="PS50011"/>
    </source>
</evidence>
<name>A0A814QEA5_9BILA</name>
<dbReference type="SMART" id="SM00291">
    <property type="entry name" value="ZnF_ZZ"/>
    <property type="match status" value="1"/>
</dbReference>
<dbReference type="PANTHER" id="PTHR44329:SF214">
    <property type="entry name" value="PROTEIN KINASE DOMAIN-CONTAINING PROTEIN"/>
    <property type="match status" value="1"/>
</dbReference>
<dbReference type="Gene3D" id="3.30.60.90">
    <property type="match status" value="1"/>
</dbReference>
<dbReference type="AlphaFoldDB" id="A0A814QEA5"/>
<dbReference type="PROSITE" id="PS50135">
    <property type="entry name" value="ZF_ZZ_2"/>
    <property type="match status" value="1"/>
</dbReference>
<gene>
    <name evidence="7" type="ORF">GPM918_LOCUS19583</name>
    <name evidence="8" type="ORF">SRO942_LOCUS19580</name>
</gene>
<dbReference type="GO" id="GO:0004674">
    <property type="term" value="F:protein serine/threonine kinase activity"/>
    <property type="evidence" value="ECO:0007669"/>
    <property type="project" value="TreeGrafter"/>
</dbReference>
<organism evidence="7 9">
    <name type="scientific">Didymodactylos carnosus</name>
    <dbReference type="NCBI Taxonomy" id="1234261"/>
    <lineage>
        <taxon>Eukaryota</taxon>
        <taxon>Metazoa</taxon>
        <taxon>Spiralia</taxon>
        <taxon>Gnathifera</taxon>
        <taxon>Rotifera</taxon>
        <taxon>Eurotatoria</taxon>
        <taxon>Bdelloidea</taxon>
        <taxon>Philodinida</taxon>
        <taxon>Philodinidae</taxon>
        <taxon>Didymodactylos</taxon>
    </lineage>
</organism>
<dbReference type="OrthoDB" id="4062651at2759"/>
<feature type="domain" description="ZZ-type" evidence="6">
    <location>
        <begin position="52"/>
        <end position="108"/>
    </location>
</feature>
<keyword evidence="2 4" id="KW-0863">Zinc-finger</keyword>
<evidence type="ECO:0000313" key="9">
    <source>
        <dbReference type="Proteomes" id="UP000663829"/>
    </source>
</evidence>
<accession>A0A814QEA5</accession>
<evidence type="ECO:0000256" key="2">
    <source>
        <dbReference type="ARBA" id="ARBA00022771"/>
    </source>
</evidence>
<dbReference type="EMBL" id="CAJOBC010005979">
    <property type="protein sequence ID" value="CAF3882420.1"/>
    <property type="molecule type" value="Genomic_DNA"/>
</dbReference>
<dbReference type="Gene3D" id="1.10.510.10">
    <property type="entry name" value="Transferase(Phosphotransferase) domain 1"/>
    <property type="match status" value="1"/>
</dbReference>
<evidence type="ECO:0000256" key="4">
    <source>
        <dbReference type="PROSITE-ProRule" id="PRU00228"/>
    </source>
</evidence>
<evidence type="ECO:0000313" key="8">
    <source>
        <dbReference type="EMBL" id="CAF3882420.1"/>
    </source>
</evidence>
<comment type="caution">
    <text evidence="7">The sequence shown here is derived from an EMBL/GenBank/DDBJ whole genome shotgun (WGS) entry which is preliminary data.</text>
</comment>
<dbReference type="GO" id="GO:0004713">
    <property type="term" value="F:protein tyrosine kinase activity"/>
    <property type="evidence" value="ECO:0007669"/>
    <property type="project" value="InterPro"/>
</dbReference>
<keyword evidence="3" id="KW-0862">Zinc</keyword>
<feature type="domain" description="Protein kinase" evidence="5">
    <location>
        <begin position="116"/>
        <end position="385"/>
    </location>
</feature>
<dbReference type="Proteomes" id="UP000681722">
    <property type="component" value="Unassembled WGS sequence"/>
</dbReference>
<dbReference type="InterPro" id="IPR000719">
    <property type="entry name" value="Prot_kinase_dom"/>
</dbReference>
<dbReference type="InterPro" id="IPR043145">
    <property type="entry name" value="Znf_ZZ_sf"/>
</dbReference>
<evidence type="ECO:0000256" key="3">
    <source>
        <dbReference type="ARBA" id="ARBA00022833"/>
    </source>
</evidence>
<dbReference type="PROSITE" id="PS01357">
    <property type="entry name" value="ZF_ZZ_1"/>
    <property type="match status" value="1"/>
</dbReference>
<reference evidence="7" key="1">
    <citation type="submission" date="2021-02" db="EMBL/GenBank/DDBJ databases">
        <authorList>
            <person name="Nowell W R."/>
        </authorList>
    </citation>
    <scope>NUCLEOTIDE SEQUENCE</scope>
</reference>
<dbReference type="InterPro" id="IPR008266">
    <property type="entry name" value="Tyr_kinase_AS"/>
</dbReference>
<dbReference type="PROSITE" id="PS50011">
    <property type="entry name" value="PROTEIN_KINASE_DOM"/>
    <property type="match status" value="1"/>
</dbReference>
<dbReference type="GO" id="GO:0008270">
    <property type="term" value="F:zinc ion binding"/>
    <property type="evidence" value="ECO:0007669"/>
    <property type="project" value="UniProtKB-KW"/>
</dbReference>
<dbReference type="InterPro" id="IPR011009">
    <property type="entry name" value="Kinase-like_dom_sf"/>
</dbReference>
<dbReference type="PANTHER" id="PTHR44329">
    <property type="entry name" value="SERINE/THREONINE-PROTEIN KINASE TNNI3K-RELATED"/>
    <property type="match status" value="1"/>
</dbReference>
<dbReference type="InterPro" id="IPR000433">
    <property type="entry name" value="Znf_ZZ"/>
</dbReference>